<evidence type="ECO:0000313" key="2">
    <source>
        <dbReference type="EMBL" id="KAI5439259.1"/>
    </source>
</evidence>
<dbReference type="AlphaFoldDB" id="A0A9D4YHK6"/>
<comment type="caution">
    <text evidence="2">The sequence shown here is derived from an EMBL/GenBank/DDBJ whole genome shotgun (WGS) entry which is preliminary data.</text>
</comment>
<dbReference type="Gramene" id="Psat02G0487300-T1">
    <property type="protein sequence ID" value="KAI5439259.1"/>
    <property type="gene ID" value="KIW84_024873"/>
</dbReference>
<sequence>MQIKLRSKSKTKRYSFLKIFEEEDVVVEDVTVVEVVETTTSREDSRASKIGVAEDVVKEVVGLTIPTLNATSVASMVIMRRIATHSNAITVIKWDILQKIVENRKEGASNHMCGHKHLFKEMRKIEDGNVSFGDASKVKVEGKGTIRYLQKDGLIGSIQDVYYVPNLKTNILSLGKLTEKVYLILMKERILHLKDKLGNLIARVEMERNRMYKLNLINVREKCLKVNVEDKASLWHLRFGHLHHAGLKRC</sequence>
<organism evidence="2 3">
    <name type="scientific">Pisum sativum</name>
    <name type="common">Garden pea</name>
    <name type="synonym">Lathyrus oleraceus</name>
    <dbReference type="NCBI Taxonomy" id="3888"/>
    <lineage>
        <taxon>Eukaryota</taxon>
        <taxon>Viridiplantae</taxon>
        <taxon>Streptophyta</taxon>
        <taxon>Embryophyta</taxon>
        <taxon>Tracheophyta</taxon>
        <taxon>Spermatophyta</taxon>
        <taxon>Magnoliopsida</taxon>
        <taxon>eudicotyledons</taxon>
        <taxon>Gunneridae</taxon>
        <taxon>Pentapetalae</taxon>
        <taxon>rosids</taxon>
        <taxon>fabids</taxon>
        <taxon>Fabales</taxon>
        <taxon>Fabaceae</taxon>
        <taxon>Papilionoideae</taxon>
        <taxon>50 kb inversion clade</taxon>
        <taxon>NPAAA clade</taxon>
        <taxon>Hologalegina</taxon>
        <taxon>IRL clade</taxon>
        <taxon>Fabeae</taxon>
        <taxon>Lathyrus</taxon>
    </lineage>
</organism>
<feature type="domain" description="Retrovirus-related Pol polyprotein from transposon TNT 1-94-like beta-barrel" evidence="1">
    <location>
        <begin position="107"/>
        <end position="182"/>
    </location>
</feature>
<keyword evidence="3" id="KW-1185">Reference proteome</keyword>
<reference evidence="2 3" key="1">
    <citation type="journal article" date="2022" name="Nat. Genet.">
        <title>Improved pea reference genome and pan-genome highlight genomic features and evolutionary characteristics.</title>
        <authorList>
            <person name="Yang T."/>
            <person name="Liu R."/>
            <person name="Luo Y."/>
            <person name="Hu S."/>
            <person name="Wang D."/>
            <person name="Wang C."/>
            <person name="Pandey M.K."/>
            <person name="Ge S."/>
            <person name="Xu Q."/>
            <person name="Li N."/>
            <person name="Li G."/>
            <person name="Huang Y."/>
            <person name="Saxena R.K."/>
            <person name="Ji Y."/>
            <person name="Li M."/>
            <person name="Yan X."/>
            <person name="He Y."/>
            <person name="Liu Y."/>
            <person name="Wang X."/>
            <person name="Xiang C."/>
            <person name="Varshney R.K."/>
            <person name="Ding H."/>
            <person name="Gao S."/>
            <person name="Zong X."/>
        </authorList>
    </citation>
    <scope>NUCLEOTIDE SEQUENCE [LARGE SCALE GENOMIC DNA]</scope>
    <source>
        <strain evidence="2 3">cv. Zhongwan 6</strain>
    </source>
</reference>
<gene>
    <name evidence="2" type="ORF">KIW84_024873</name>
</gene>
<protein>
    <recommendedName>
        <fullName evidence="1">Retrovirus-related Pol polyprotein from transposon TNT 1-94-like beta-barrel domain-containing protein</fullName>
    </recommendedName>
</protein>
<accession>A0A9D4YHK6</accession>
<dbReference type="Proteomes" id="UP001058974">
    <property type="component" value="Chromosome 2"/>
</dbReference>
<dbReference type="InterPro" id="IPR054722">
    <property type="entry name" value="PolX-like_BBD"/>
</dbReference>
<name>A0A9D4YHK6_PEA</name>
<dbReference type="EMBL" id="JAMSHJ010000002">
    <property type="protein sequence ID" value="KAI5439259.1"/>
    <property type="molecule type" value="Genomic_DNA"/>
</dbReference>
<evidence type="ECO:0000313" key="3">
    <source>
        <dbReference type="Proteomes" id="UP001058974"/>
    </source>
</evidence>
<evidence type="ECO:0000259" key="1">
    <source>
        <dbReference type="Pfam" id="PF22936"/>
    </source>
</evidence>
<dbReference type="Pfam" id="PF22936">
    <property type="entry name" value="Pol_BBD"/>
    <property type="match status" value="1"/>
</dbReference>
<proteinExistence type="predicted"/>